<feature type="site" description="Important for catalytic activity, responsible for pKa modulation of the active site Glu and correct orientation of both the proton donor and substrate" evidence="7">
    <location>
        <position position="144"/>
    </location>
</feature>
<evidence type="ECO:0000256" key="7">
    <source>
        <dbReference type="PIRSR" id="PIRSR606710-2"/>
    </source>
</evidence>
<feature type="binding site" evidence="6">
    <location>
        <begin position="161"/>
        <end position="163"/>
    </location>
    <ligand>
        <name>substrate</name>
    </ligand>
</feature>
<keyword evidence="3 8" id="KW-0378">Hydrolase</keyword>
<sequence length="309" mass="32212">MAALLVSPGVAPAYPNPGTVSGATWVHDPAMIRISGGDYAVFSTGAGLPMTTSTDRKTYSAAGAALPNGVSWASRYTGGSATALWAPDISYHNGKYLLYFAASSFGSNTSAIGLATSTSGRPGTFVDQGTVYTSSSGSDYNAIDPSLTVDAAGKWWLVFGSWWSGIKMIQIDPSTGKQLSSNTTRYSLAGASGGIEGATIFHHGDYYYLFTSRGLCCKGVNSTYWIAAGRSSSITGPYRDQAGTALTNGGGTKILATHGNFVGPGGESVYSDTDHDLLVYHYYDATANGAAKLGINYLNFSSDGWPYVS</sequence>
<accession>A0A7W9KES8</accession>
<feature type="binding site" evidence="6">
    <location>
        <position position="28"/>
    </location>
    <ligand>
        <name>substrate</name>
    </ligand>
</feature>
<evidence type="ECO:0000313" key="8">
    <source>
        <dbReference type="EMBL" id="MBB5891100.1"/>
    </source>
</evidence>
<protein>
    <submittedName>
        <fullName evidence="8">Arabinan endo-1,5-alpha-L-arabinosidase</fullName>
        <ecNumber evidence="8">3.2.1.99</ecNumber>
    </submittedName>
</protein>
<dbReference type="UniPathway" id="UPA00667"/>
<dbReference type="GO" id="GO:0031222">
    <property type="term" value="P:arabinan catabolic process"/>
    <property type="evidence" value="ECO:0007669"/>
    <property type="project" value="UniProtKB-UniPathway"/>
</dbReference>
<evidence type="ECO:0000256" key="3">
    <source>
        <dbReference type="ARBA" id="ARBA00022801"/>
    </source>
</evidence>
<keyword evidence="4 8" id="KW-0326">Glycosidase</keyword>
<gene>
    <name evidence="8" type="ORF">BJ998_002296</name>
</gene>
<feature type="binding site" evidence="6">
    <location>
        <position position="106"/>
    </location>
    <ligand>
        <name>substrate</name>
    </ligand>
</feature>
<dbReference type="CDD" id="cd08998">
    <property type="entry name" value="GH43_Arb43a-like"/>
    <property type="match status" value="1"/>
</dbReference>
<reference evidence="8 9" key="1">
    <citation type="submission" date="2020-08" db="EMBL/GenBank/DDBJ databases">
        <title>Sequencing the genomes of 1000 actinobacteria strains.</title>
        <authorList>
            <person name="Klenk H.-P."/>
        </authorList>
    </citation>
    <scope>NUCLEOTIDE SEQUENCE [LARGE SCALE GENOMIC DNA]</scope>
    <source>
        <strain evidence="8 9">DSM 43851</strain>
    </source>
</reference>
<dbReference type="InterPro" id="IPR006710">
    <property type="entry name" value="Glyco_hydro_43"/>
</dbReference>
<evidence type="ECO:0000256" key="4">
    <source>
        <dbReference type="ARBA" id="ARBA00023295"/>
    </source>
</evidence>
<dbReference type="SUPFAM" id="SSF75005">
    <property type="entry name" value="Arabinanase/levansucrase/invertase"/>
    <property type="match status" value="1"/>
</dbReference>
<evidence type="ECO:0000313" key="9">
    <source>
        <dbReference type="Proteomes" id="UP000585638"/>
    </source>
</evidence>
<dbReference type="InterPro" id="IPR050727">
    <property type="entry name" value="GH43_arabinanases"/>
</dbReference>
<dbReference type="GO" id="GO:0046558">
    <property type="term" value="F:arabinan endo-1,5-alpha-L-arabinosidase activity"/>
    <property type="evidence" value="ECO:0007669"/>
    <property type="project" value="UniProtKB-EC"/>
</dbReference>
<comment type="caution">
    <text evidence="8">The sequence shown here is derived from an EMBL/GenBank/DDBJ whole genome shotgun (WGS) entry which is preliminary data.</text>
</comment>
<dbReference type="PANTHER" id="PTHR43301:SF3">
    <property type="entry name" value="ARABINAN ENDO-1,5-ALPHA-L-ARABINOSIDASE A-RELATED"/>
    <property type="match status" value="1"/>
</dbReference>
<name>A0A7W9KES8_9PSEU</name>
<evidence type="ECO:0000256" key="2">
    <source>
        <dbReference type="ARBA" id="ARBA00009865"/>
    </source>
</evidence>
<evidence type="ECO:0000256" key="1">
    <source>
        <dbReference type="ARBA" id="ARBA00004834"/>
    </source>
</evidence>
<dbReference type="InterPro" id="IPR016840">
    <property type="entry name" value="Glyco_hydro_43_endo_a_Ara-ase"/>
</dbReference>
<feature type="binding site" evidence="6">
    <location>
        <begin position="141"/>
        <end position="144"/>
    </location>
    <ligand>
        <name>substrate</name>
    </ligand>
</feature>
<dbReference type="Gene3D" id="2.115.10.20">
    <property type="entry name" value="Glycosyl hydrolase domain, family 43"/>
    <property type="match status" value="1"/>
</dbReference>
<dbReference type="AlphaFoldDB" id="A0A7W9KES8"/>
<dbReference type="InterPro" id="IPR023296">
    <property type="entry name" value="Glyco_hydro_beta-prop_sf"/>
</dbReference>
<keyword evidence="9" id="KW-1185">Reference proteome</keyword>
<dbReference type="EMBL" id="JACHIR010000001">
    <property type="protein sequence ID" value="MBB5891100.1"/>
    <property type="molecule type" value="Genomic_DNA"/>
</dbReference>
<dbReference type="RefSeq" id="WP_184860986.1">
    <property type="nucleotide sequence ID" value="NZ_BAAAWY010000044.1"/>
</dbReference>
<dbReference type="PANTHER" id="PTHR43301">
    <property type="entry name" value="ARABINAN ENDO-1,5-ALPHA-L-ARABINOSIDASE"/>
    <property type="match status" value="1"/>
</dbReference>
<evidence type="ECO:0000256" key="5">
    <source>
        <dbReference type="PIRSR" id="PIRSR026534-1"/>
    </source>
</evidence>
<comment type="pathway">
    <text evidence="1">Glycan metabolism; L-arabinan degradation.</text>
</comment>
<evidence type="ECO:0000256" key="6">
    <source>
        <dbReference type="PIRSR" id="PIRSR026534-2"/>
    </source>
</evidence>
<feature type="active site" description="Proton donor" evidence="5">
    <location>
        <position position="196"/>
    </location>
</feature>
<dbReference type="PIRSF" id="PIRSF026534">
    <property type="entry name" value="Endo_alpha-L-arabinosidase"/>
    <property type="match status" value="1"/>
</dbReference>
<dbReference type="Pfam" id="PF04616">
    <property type="entry name" value="Glyco_hydro_43"/>
    <property type="match status" value="1"/>
</dbReference>
<comment type="similarity">
    <text evidence="2">Belongs to the glycosyl hydrolase 43 family.</text>
</comment>
<organism evidence="8 9">
    <name type="scientific">Kutzneria kofuensis</name>
    <dbReference type="NCBI Taxonomy" id="103725"/>
    <lineage>
        <taxon>Bacteria</taxon>
        <taxon>Bacillati</taxon>
        <taxon>Actinomycetota</taxon>
        <taxon>Actinomycetes</taxon>
        <taxon>Pseudonocardiales</taxon>
        <taxon>Pseudonocardiaceae</taxon>
        <taxon>Kutzneria</taxon>
    </lineage>
</organism>
<proteinExistence type="inferred from homology"/>
<dbReference type="Proteomes" id="UP000585638">
    <property type="component" value="Unassembled WGS sequence"/>
</dbReference>
<feature type="active site" description="Proton acceptor" evidence="5">
    <location>
        <position position="28"/>
    </location>
</feature>
<dbReference type="EC" id="3.2.1.99" evidence="8"/>